<gene>
    <name evidence="2" type="ORF">EQG49_08955</name>
</gene>
<feature type="signal peptide" evidence="1">
    <location>
        <begin position="1"/>
        <end position="21"/>
    </location>
</feature>
<accession>A0A4P6YUZ6</accession>
<dbReference type="CDD" id="cd13441">
    <property type="entry name" value="CamS_repeat_1"/>
    <property type="match status" value="1"/>
</dbReference>
<reference evidence="3" key="1">
    <citation type="submission" date="2019-03" db="EMBL/GenBank/DDBJ databases">
        <title>Weissella sp. 26KH-42 Genome sequencing.</title>
        <authorList>
            <person name="Heo J."/>
            <person name="Kim S.-J."/>
            <person name="Kim J.-S."/>
            <person name="Hong S.-B."/>
            <person name="Kwon S.-W."/>
        </authorList>
    </citation>
    <scope>NUCLEOTIDE SEQUENCE [LARGE SCALE GENOMIC DNA]</scope>
    <source>
        <strain evidence="3">26KH-42</strain>
    </source>
</reference>
<dbReference type="Gene3D" id="3.10.570.10">
    <property type="entry name" value="sex pheromone staph- cam373 precursor domain"/>
    <property type="match status" value="1"/>
</dbReference>
<protein>
    <submittedName>
        <fullName evidence="2">CamS family sex pheromone protein</fullName>
    </submittedName>
</protein>
<dbReference type="Pfam" id="PF07537">
    <property type="entry name" value="CamS"/>
    <property type="match status" value="1"/>
</dbReference>
<dbReference type="Proteomes" id="UP000292886">
    <property type="component" value="Chromosome"/>
</dbReference>
<dbReference type="RefSeq" id="WP_133363669.1">
    <property type="nucleotide sequence ID" value="NZ_CP037940.1"/>
</dbReference>
<dbReference type="KEGG" id="wei:EQG49_08955"/>
<evidence type="ECO:0000313" key="3">
    <source>
        <dbReference type="Proteomes" id="UP000292886"/>
    </source>
</evidence>
<dbReference type="PROSITE" id="PS51257">
    <property type="entry name" value="PROKAR_LIPOPROTEIN"/>
    <property type="match status" value="1"/>
</dbReference>
<evidence type="ECO:0000313" key="2">
    <source>
        <dbReference type="EMBL" id="QBO36592.1"/>
    </source>
</evidence>
<feature type="chain" id="PRO_5039005918" evidence="1">
    <location>
        <begin position="22"/>
        <end position="380"/>
    </location>
</feature>
<organism evidence="2 3">
    <name type="scientific">Periweissella cryptocerci</name>
    <dbReference type="NCBI Taxonomy" id="2506420"/>
    <lineage>
        <taxon>Bacteria</taxon>
        <taxon>Bacillati</taxon>
        <taxon>Bacillota</taxon>
        <taxon>Bacilli</taxon>
        <taxon>Lactobacillales</taxon>
        <taxon>Lactobacillaceae</taxon>
        <taxon>Periweissella</taxon>
    </lineage>
</organism>
<keyword evidence="1" id="KW-0732">Signal</keyword>
<dbReference type="AlphaFoldDB" id="A0A4P6YUZ6"/>
<name>A0A4P6YUZ6_9LACO</name>
<keyword evidence="3" id="KW-1185">Reference proteome</keyword>
<dbReference type="PIRSF" id="PIRSF012509">
    <property type="entry name" value="CamS"/>
    <property type="match status" value="1"/>
</dbReference>
<dbReference type="CDD" id="cd13440">
    <property type="entry name" value="CamS_repeat_2"/>
    <property type="match status" value="1"/>
</dbReference>
<proteinExistence type="predicted"/>
<dbReference type="OrthoDB" id="9795361at2"/>
<dbReference type="EMBL" id="CP037940">
    <property type="protein sequence ID" value="QBO36592.1"/>
    <property type="molecule type" value="Genomic_DNA"/>
</dbReference>
<dbReference type="InterPro" id="IPR011426">
    <property type="entry name" value="CamS"/>
</dbReference>
<evidence type="ECO:0000256" key="1">
    <source>
        <dbReference type="SAM" id="SignalP"/>
    </source>
</evidence>
<sequence length="380" mass="42136">MKHIKKIGIAASMLLIALILAACGNIDNTTSVENGANEQDSVQTTGQTSKDDYAGVIKNGHYLVSKARGLTAARNSNNFNITSFEAGLLDISKGYYKPADYIFQEGQYLSMDRVQSWLARQTKDNKNGLNPVDNGKKNNKRNPIYIQSIEEQDFMQKNGKKLSLKGMTIGIAMNPIDYYQKQQYGATFEQKIDHDAMVKYGQEAAAKIVQRIRKLKKIPSNMPIAIAMYEQAPNDSLVGGEYYAVTQTTGDKITKWDKMNIANKVFPLIGSATGYASNDNKNFQNFQSQVQHFFPTIAGLTAQAQYVNKKLAGEHITITTQFYSQTEIISFTNFLAQVAPKFTPSGVPVDITVNSATDIQAYLSRGADDRDFSSHVFGSY</sequence>